<evidence type="ECO:0000256" key="1">
    <source>
        <dbReference type="SAM" id="MobiDB-lite"/>
    </source>
</evidence>
<comment type="caution">
    <text evidence="2">The sequence shown here is derived from an EMBL/GenBank/DDBJ whole genome shotgun (WGS) entry which is preliminary data.</text>
</comment>
<evidence type="ECO:0000313" key="3">
    <source>
        <dbReference type="Proteomes" id="UP000280501"/>
    </source>
</evidence>
<dbReference type="Proteomes" id="UP000280501">
    <property type="component" value="Unassembled WGS sequence"/>
</dbReference>
<organism evidence="2 3">
    <name type="scientific">Myceligenerans xiligouense</name>
    <dbReference type="NCBI Taxonomy" id="253184"/>
    <lineage>
        <taxon>Bacteria</taxon>
        <taxon>Bacillati</taxon>
        <taxon>Actinomycetota</taxon>
        <taxon>Actinomycetes</taxon>
        <taxon>Micrococcales</taxon>
        <taxon>Promicromonosporaceae</taxon>
        <taxon>Myceligenerans</taxon>
    </lineage>
</organism>
<dbReference type="AlphaFoldDB" id="A0A3N4ZTQ8"/>
<proteinExistence type="predicted"/>
<keyword evidence="3" id="KW-1185">Reference proteome</keyword>
<dbReference type="EMBL" id="RKQZ01000001">
    <property type="protein sequence ID" value="RPF23141.1"/>
    <property type="molecule type" value="Genomic_DNA"/>
</dbReference>
<protein>
    <submittedName>
        <fullName evidence="2">Uncharacterized protein</fullName>
    </submittedName>
</protein>
<evidence type="ECO:0000313" key="2">
    <source>
        <dbReference type="EMBL" id="RPF23141.1"/>
    </source>
</evidence>
<reference evidence="2 3" key="1">
    <citation type="submission" date="2018-11" db="EMBL/GenBank/DDBJ databases">
        <title>Sequencing the genomes of 1000 actinobacteria strains.</title>
        <authorList>
            <person name="Klenk H.-P."/>
        </authorList>
    </citation>
    <scope>NUCLEOTIDE SEQUENCE [LARGE SCALE GENOMIC DNA]</scope>
    <source>
        <strain evidence="2 3">DSM 15700</strain>
    </source>
</reference>
<feature type="region of interest" description="Disordered" evidence="1">
    <location>
        <begin position="1"/>
        <end position="37"/>
    </location>
</feature>
<accession>A0A3N4ZTQ8</accession>
<gene>
    <name evidence="2" type="ORF">EDD34_3822</name>
</gene>
<name>A0A3N4ZTQ8_9MICO</name>
<sequence length="116" mass="13234">MAARWYPMTPQGHRDDDTAPPHADGAAGDIPPGERSFRGEHAACMMCGKATVLTWVEETRRYHWIAQGEPADRKPRCDGDTGWWIGRPKLTAHVPRSRRWDYAEEELTDVSRFGDR</sequence>